<organism evidence="2 3">
    <name type="scientific">Ollibium composti</name>
    <dbReference type="NCBI Taxonomy" id="2675109"/>
    <lineage>
        <taxon>Bacteria</taxon>
        <taxon>Pseudomonadati</taxon>
        <taxon>Pseudomonadota</taxon>
        <taxon>Alphaproteobacteria</taxon>
        <taxon>Hyphomicrobiales</taxon>
        <taxon>Phyllobacteriaceae</taxon>
        <taxon>Ollibium</taxon>
    </lineage>
</organism>
<keyword evidence="3" id="KW-1185">Reference proteome</keyword>
<comment type="caution">
    <text evidence="2">The sequence shown here is derived from an EMBL/GenBank/DDBJ whole genome shotgun (WGS) entry which is preliminary data.</text>
</comment>
<dbReference type="InterPro" id="IPR029052">
    <property type="entry name" value="Metallo-depent_PP-like"/>
</dbReference>
<dbReference type="PANTHER" id="PTHR42850">
    <property type="entry name" value="METALLOPHOSPHOESTERASE"/>
    <property type="match status" value="1"/>
</dbReference>
<feature type="domain" description="Calcineurin-like phosphoesterase" evidence="1">
    <location>
        <begin position="5"/>
        <end position="192"/>
    </location>
</feature>
<dbReference type="RefSeq" id="WP_136355155.1">
    <property type="nucleotide sequence ID" value="NZ_SSNY01000003.1"/>
</dbReference>
<evidence type="ECO:0000313" key="2">
    <source>
        <dbReference type="EMBL" id="THF58197.1"/>
    </source>
</evidence>
<proteinExistence type="predicted"/>
<evidence type="ECO:0000313" key="3">
    <source>
        <dbReference type="Proteomes" id="UP000306441"/>
    </source>
</evidence>
<dbReference type="InterPro" id="IPR004843">
    <property type="entry name" value="Calcineurin-like_PHP"/>
</dbReference>
<reference evidence="2 3" key="1">
    <citation type="submission" date="2019-04" db="EMBL/GenBank/DDBJ databases">
        <title>Mesorhizobium composti sp. nov., isolated from compost.</title>
        <authorList>
            <person name="Lin S.-Y."/>
            <person name="Hameed A."/>
            <person name="Hsieh Y.-T."/>
            <person name="Young C.-C."/>
        </authorList>
    </citation>
    <scope>NUCLEOTIDE SEQUENCE [LARGE SCALE GENOMIC DNA]</scope>
    <source>
        <strain evidence="2 3">CC-YTH430</strain>
    </source>
</reference>
<gene>
    <name evidence="2" type="ORF">E6C48_06155</name>
</gene>
<name>A0ABY2QB26_9HYPH</name>
<dbReference type="Pfam" id="PF00149">
    <property type="entry name" value="Metallophos"/>
    <property type="match status" value="1"/>
</dbReference>
<dbReference type="SUPFAM" id="SSF56300">
    <property type="entry name" value="Metallo-dependent phosphatases"/>
    <property type="match status" value="1"/>
</dbReference>
<dbReference type="Gene3D" id="3.60.21.10">
    <property type="match status" value="1"/>
</dbReference>
<dbReference type="InterPro" id="IPR050126">
    <property type="entry name" value="Ap4A_hydrolase"/>
</dbReference>
<accession>A0ABY2QB26</accession>
<evidence type="ECO:0000259" key="1">
    <source>
        <dbReference type="Pfam" id="PF00149"/>
    </source>
</evidence>
<dbReference type="Proteomes" id="UP000306441">
    <property type="component" value="Unassembled WGS sequence"/>
</dbReference>
<dbReference type="EMBL" id="SSNY01000003">
    <property type="protein sequence ID" value="THF58197.1"/>
    <property type="molecule type" value="Genomic_DNA"/>
</dbReference>
<sequence>MPYTTYAIGDVHGRADLLTPLLNAIAREADASGSEPRVLFLGDIIDRGPSSRRALDLVCHTLERWPRSRLIRGNHDAYFLDFMTSDAVDEARFEKWLLRLGGYETLESYGLLTEGEISETAAAFRGNFARHVQVLRESVPIIVDDRFAYVHAGVDPSRPIAEQDPKVMMMIREPFLEFEGELSHIVVHGHTPTSTCLPETRRTRIGIDTWAYASGRLTCLAVSADQRILHFLFAVSSNGRVEVTREAADELAYERCEN</sequence>
<dbReference type="PANTHER" id="PTHR42850:SF4">
    <property type="entry name" value="ZINC-DEPENDENT ENDOPOLYPHOSPHATASE"/>
    <property type="match status" value="1"/>
</dbReference>
<protein>
    <submittedName>
        <fullName evidence="2">Serine/threonine protein phosphatase</fullName>
    </submittedName>
</protein>